<dbReference type="STRING" id="4909.A0A099P4S7"/>
<reference evidence="11" key="1">
    <citation type="journal article" date="2014" name="Microb. Cell Fact.">
        <title>Exploiting Issatchenkia orientalis SD108 for succinic acid production.</title>
        <authorList>
            <person name="Xiao H."/>
            <person name="Shao Z."/>
            <person name="Jiang Y."/>
            <person name="Dole S."/>
            <person name="Zhao H."/>
        </authorList>
    </citation>
    <scope>NUCLEOTIDE SEQUENCE [LARGE SCALE GENOMIC DNA]</scope>
    <source>
        <strain evidence="11">SD108</strain>
    </source>
</reference>
<sequence length="225" mass="24756">MSLFVLGGTGLVGSEFLSKALECSSTKKVFALLRRDPEIENDKLVKIISKETDQWGEVIKSTDIAENSTFFSAFGTTRKAAGSAENFVKIDHDINYEAFKAAKESGKFDTAIIVSSMGADKDSRFLYMKTKGQLDQDIIDLKFKKTIILRPGILLGERKVSKGLNNTLAEYVGRWTRGTFIGNAIGHPIYAEEVAKCALKLALEPANEEGEVRILQSAEIIKLAN</sequence>
<keyword evidence="14" id="KW-1185">Reference proteome</keyword>
<dbReference type="FunFam" id="3.40.50.720:FF:000366">
    <property type="entry name" value="Protein FMP52, mitochondrial"/>
    <property type="match status" value="1"/>
</dbReference>
<evidence type="ECO:0000256" key="5">
    <source>
        <dbReference type="ARBA" id="ARBA00023128"/>
    </source>
</evidence>
<dbReference type="EMBL" id="CP028774">
    <property type="protein sequence ID" value="AWU76016.1"/>
    <property type="molecule type" value="Genomic_DNA"/>
</dbReference>
<evidence type="ECO:0000256" key="1">
    <source>
        <dbReference type="ARBA" id="ARBA00004450"/>
    </source>
</evidence>
<reference evidence="12" key="3">
    <citation type="journal article" date="2017" name="Genome Announc.">
        <title>Genome sequences of Cyberlindnera fabianii 65, Pichia kudriavzevii 129, and Saccharomyces cerevisiae 131 isolated from fermented masau fruits in Zimbabwe.</title>
        <authorList>
            <person name="van Rijswijck I.M.H."/>
            <person name="Derks M.F.L."/>
            <person name="Abee T."/>
            <person name="de Ridder D."/>
            <person name="Smid E.J."/>
        </authorList>
    </citation>
    <scope>NUCLEOTIDE SEQUENCE [LARGE SCALE GENOMIC DNA]</scope>
    <source>
        <strain evidence="12">129</strain>
    </source>
</reference>
<dbReference type="OrthoDB" id="430436at2759"/>
<evidence type="ECO:0000313" key="11">
    <source>
        <dbReference type="Proteomes" id="UP000029867"/>
    </source>
</evidence>
<gene>
    <name evidence="9" type="ORF">BOH78_4202</name>
    <name evidence="7" type="ORF">C5L36_0B12440</name>
    <name evidence="10" type="ORF">CAS74_004521</name>
    <name evidence="8" type="ORF">JL09_g1852</name>
</gene>
<evidence type="ECO:0000313" key="9">
    <source>
        <dbReference type="EMBL" id="ONH71855.1"/>
    </source>
</evidence>
<dbReference type="VEuPathDB" id="FungiDB:C5L36_0B12440"/>
<dbReference type="eggNOG" id="KOG4039">
    <property type="taxonomic scope" value="Eukaryota"/>
</dbReference>
<dbReference type="PANTHER" id="PTHR14097">
    <property type="entry name" value="OXIDOREDUCTASE HTATIP2"/>
    <property type="match status" value="1"/>
</dbReference>
<dbReference type="SUPFAM" id="SSF51735">
    <property type="entry name" value="NAD(P)-binding Rossmann-fold domains"/>
    <property type="match status" value="1"/>
</dbReference>
<dbReference type="Pfam" id="PF08732">
    <property type="entry name" value="HIM1"/>
    <property type="match status" value="1"/>
</dbReference>
<proteinExistence type="inferred from homology"/>
<dbReference type="Proteomes" id="UP000249293">
    <property type="component" value="Chromosome 2"/>
</dbReference>
<evidence type="ECO:0000313" key="14">
    <source>
        <dbReference type="Proteomes" id="UP000249293"/>
    </source>
</evidence>
<keyword evidence="4" id="KW-0809">Transit peptide</keyword>
<dbReference type="GO" id="GO:0051170">
    <property type="term" value="P:import into nucleus"/>
    <property type="evidence" value="ECO:0007669"/>
    <property type="project" value="TreeGrafter"/>
</dbReference>
<dbReference type="EMBL" id="MQVM01000027">
    <property type="protein sequence ID" value="ONH71855.1"/>
    <property type="molecule type" value="Genomic_DNA"/>
</dbReference>
<evidence type="ECO:0000313" key="10">
    <source>
        <dbReference type="EMBL" id="OUT20274.1"/>
    </source>
</evidence>
<evidence type="ECO:0000256" key="6">
    <source>
        <dbReference type="ARBA" id="ARBA00023136"/>
    </source>
</evidence>
<evidence type="ECO:0000256" key="2">
    <source>
        <dbReference type="ARBA" id="ARBA00006617"/>
    </source>
</evidence>
<name>A0A099P4S7_PICKU</name>
<keyword evidence="3" id="KW-1000">Mitochondrion outer membrane</keyword>
<reference evidence="8" key="2">
    <citation type="submission" date="2014-08" db="EMBL/GenBank/DDBJ databases">
        <title>Exploiting Issatchenkia orientalis SD108 for Succinic Acid Production.</title>
        <authorList>
            <person name="Xiao H."/>
            <person name="Shao Z."/>
            <person name="Jiang Y."/>
            <person name="Dole S."/>
            <person name="Zhao H."/>
        </authorList>
    </citation>
    <scope>NUCLEOTIDE SEQUENCE [LARGE SCALE GENOMIC DNA]</scope>
    <source>
        <strain evidence="8">SD108</strain>
    </source>
</reference>
<reference evidence="7 14" key="6">
    <citation type="submission" date="2018-06" db="EMBL/GenBank/DDBJ databases">
        <title>Population genomics shows no distinction between pathogenic Candida krusei and environmental Pichia kudriavzevii: One species, four names.</title>
        <authorList>
            <person name="Douglass A.P."/>
            <person name="Offei B."/>
            <person name="Braun-Galleani S."/>
            <person name="Coughlan A.Y."/>
            <person name="Martos A."/>
            <person name="Ortiz-Merino R.A."/>
            <person name="Byrne K.P."/>
            <person name="Wolfe K.H."/>
        </authorList>
    </citation>
    <scope>NUCLEOTIDE SEQUENCE [LARGE SCALE GENOMIC DNA]</scope>
    <source>
        <strain evidence="7 14">CBS573</strain>
    </source>
</reference>
<accession>A0A099P4S7</accession>
<organism evidence="8 11">
    <name type="scientific">Pichia kudriavzevii</name>
    <name type="common">Yeast</name>
    <name type="synonym">Issatchenkia orientalis</name>
    <dbReference type="NCBI Taxonomy" id="4909"/>
    <lineage>
        <taxon>Eukaryota</taxon>
        <taxon>Fungi</taxon>
        <taxon>Dikarya</taxon>
        <taxon>Ascomycota</taxon>
        <taxon>Saccharomycotina</taxon>
        <taxon>Pichiomycetes</taxon>
        <taxon>Pichiales</taxon>
        <taxon>Pichiaceae</taxon>
        <taxon>Pichia</taxon>
    </lineage>
</organism>
<dbReference type="Proteomes" id="UP000029867">
    <property type="component" value="Unassembled WGS sequence"/>
</dbReference>
<evidence type="ECO:0000313" key="13">
    <source>
        <dbReference type="Proteomes" id="UP000195871"/>
    </source>
</evidence>
<dbReference type="HOGENOM" id="CLU_071330_2_2_1"/>
<evidence type="ECO:0000256" key="4">
    <source>
        <dbReference type="ARBA" id="ARBA00022946"/>
    </source>
</evidence>
<dbReference type="GO" id="GO:0005741">
    <property type="term" value="C:mitochondrial outer membrane"/>
    <property type="evidence" value="ECO:0007669"/>
    <property type="project" value="UniProtKB-SubCell"/>
</dbReference>
<evidence type="ECO:0000313" key="7">
    <source>
        <dbReference type="EMBL" id="AWU76016.1"/>
    </source>
</evidence>
<dbReference type="AlphaFoldDB" id="A0A099P4S7"/>
<comment type="similarity">
    <text evidence="2">Belongs to the FMP52 family.</text>
</comment>
<dbReference type="PANTHER" id="PTHR14097:SF7">
    <property type="entry name" value="OXIDOREDUCTASE HTATIP2"/>
    <property type="match status" value="1"/>
</dbReference>
<dbReference type="EMBL" id="NHMM01000008">
    <property type="protein sequence ID" value="OUT20274.1"/>
    <property type="molecule type" value="Genomic_DNA"/>
</dbReference>
<comment type="subcellular location">
    <subcellularLocation>
        <location evidence="1">Mitochondrion outer membrane</location>
        <topology evidence="1">Peripheral membrane protein</topology>
    </subcellularLocation>
</comment>
<reference evidence="10 13" key="5">
    <citation type="submission" date="2017-05" db="EMBL/GenBank/DDBJ databases">
        <title>The Genome Sequence of Candida krusei Ckrusei653.</title>
        <authorList>
            <person name="Cuomo C."/>
            <person name="Forche A."/>
            <person name="Young S."/>
            <person name="Abouelleil A."/>
            <person name="Cao P."/>
            <person name="Chapman S."/>
            <person name="Cusick C."/>
            <person name="Shea T."/>
            <person name="Nusbaum C."/>
            <person name="Birren B."/>
        </authorList>
    </citation>
    <scope>NUCLEOTIDE SEQUENCE [LARGE SCALE GENOMIC DNA]</scope>
    <source>
        <strain evidence="10 13">Ckrusei653</strain>
    </source>
</reference>
<reference evidence="9" key="4">
    <citation type="submission" date="2017-01" db="EMBL/GenBank/DDBJ databases">
        <authorList>
            <person name="Mah S.A."/>
            <person name="Swanson W.J."/>
            <person name="Moy G.W."/>
            <person name="Vacquier V.D."/>
        </authorList>
    </citation>
    <scope>NUCLEOTIDE SEQUENCE [LARGE SCALE GENOMIC DNA]</scope>
    <source>
        <strain evidence="9">129</strain>
    </source>
</reference>
<protein>
    <submittedName>
        <fullName evidence="9">Protein FMP52, mitochondrial</fullName>
    </submittedName>
</protein>
<dbReference type="Gene3D" id="3.40.50.720">
    <property type="entry name" value="NAD(P)-binding Rossmann-like Domain"/>
    <property type="match status" value="1"/>
</dbReference>
<evidence type="ECO:0000313" key="12">
    <source>
        <dbReference type="Proteomes" id="UP000189274"/>
    </source>
</evidence>
<dbReference type="InterPro" id="IPR014843">
    <property type="entry name" value="Him1/Fmp52"/>
</dbReference>
<dbReference type="Proteomes" id="UP000189274">
    <property type="component" value="Unassembled WGS sequence"/>
</dbReference>
<dbReference type="InterPro" id="IPR036291">
    <property type="entry name" value="NAD(P)-bd_dom_sf"/>
</dbReference>
<dbReference type="Proteomes" id="UP000195871">
    <property type="component" value="Unassembled WGS sequence"/>
</dbReference>
<dbReference type="EMBL" id="JQFK01000013">
    <property type="protein sequence ID" value="KGK39031.1"/>
    <property type="molecule type" value="Genomic_DNA"/>
</dbReference>
<keyword evidence="6" id="KW-0472">Membrane</keyword>
<keyword evidence="5" id="KW-0496">Mitochondrion</keyword>
<evidence type="ECO:0000313" key="8">
    <source>
        <dbReference type="EMBL" id="KGK39031.1"/>
    </source>
</evidence>
<evidence type="ECO:0000256" key="3">
    <source>
        <dbReference type="ARBA" id="ARBA00022787"/>
    </source>
</evidence>